<evidence type="ECO:0000313" key="5">
    <source>
        <dbReference type="Proteomes" id="UP000663829"/>
    </source>
</evidence>
<reference evidence="2" key="1">
    <citation type="submission" date="2021-02" db="EMBL/GenBank/DDBJ databases">
        <authorList>
            <person name="Nowell W R."/>
        </authorList>
    </citation>
    <scope>NUCLEOTIDE SEQUENCE</scope>
</reference>
<evidence type="ECO:0000313" key="2">
    <source>
        <dbReference type="EMBL" id="CAF0975687.1"/>
    </source>
</evidence>
<name>A0A814F4A8_9BILA</name>
<dbReference type="Proteomes" id="UP000681722">
    <property type="component" value="Unassembled WGS sequence"/>
</dbReference>
<keyword evidence="5" id="KW-1185">Reference proteome</keyword>
<sequence length="209" mass="23942">MHEDELRRLNDRLDLVIEAVQTAKDDTTNTVQDLHARQQQQDLQFHQLDEKLSQMDDQLTRGFNGLSEKFSRSQSTRLKATSTSVEQQLAANHVFSPSAVIRDTYSPNRAASISCYEPSGIPHQTIIIPSSGNAPVYSGKPIEKPRPFLPKLQLYTETIYNWSPETLLRGSRFLDGTALEWYSQLRLSGRIQPTWLEFQRLFLQQFTSS</sequence>
<evidence type="ECO:0000313" key="3">
    <source>
        <dbReference type="EMBL" id="CAF3546111.1"/>
    </source>
</evidence>
<organism evidence="2 5">
    <name type="scientific">Didymodactylos carnosus</name>
    <dbReference type="NCBI Taxonomy" id="1234261"/>
    <lineage>
        <taxon>Eukaryota</taxon>
        <taxon>Metazoa</taxon>
        <taxon>Spiralia</taxon>
        <taxon>Gnathifera</taxon>
        <taxon>Rotifera</taxon>
        <taxon>Eurotatoria</taxon>
        <taxon>Bdelloidea</taxon>
        <taxon>Philodinida</taxon>
        <taxon>Philodinidae</taxon>
        <taxon>Didymodactylos</taxon>
    </lineage>
</organism>
<dbReference type="EMBL" id="CAJNOQ010002736">
    <property type="protein sequence ID" value="CAF0975687.1"/>
    <property type="molecule type" value="Genomic_DNA"/>
</dbReference>
<evidence type="ECO:0000313" key="4">
    <source>
        <dbReference type="EMBL" id="CAF3748542.1"/>
    </source>
</evidence>
<proteinExistence type="predicted"/>
<evidence type="ECO:0008006" key="6">
    <source>
        <dbReference type="Google" id="ProtNLM"/>
    </source>
</evidence>
<dbReference type="Proteomes" id="UP000677228">
    <property type="component" value="Unassembled WGS sequence"/>
</dbReference>
<dbReference type="EMBL" id="CAJNOK010000631">
    <property type="protein sequence ID" value="CAF0765916.1"/>
    <property type="molecule type" value="Genomic_DNA"/>
</dbReference>
<dbReference type="EMBL" id="CAJOBA010000631">
    <property type="protein sequence ID" value="CAF3546111.1"/>
    <property type="molecule type" value="Genomic_DNA"/>
</dbReference>
<accession>A0A814F4A8</accession>
<dbReference type="EMBL" id="CAJOBC010002736">
    <property type="protein sequence ID" value="CAF3748542.1"/>
    <property type="molecule type" value="Genomic_DNA"/>
</dbReference>
<gene>
    <name evidence="2" type="ORF">GPM918_LOCUS12477</name>
    <name evidence="1" type="ORF">OVA965_LOCUS2812</name>
    <name evidence="4" type="ORF">SRO942_LOCUS12477</name>
    <name evidence="3" type="ORF">TMI583_LOCUS2811</name>
</gene>
<evidence type="ECO:0000313" key="1">
    <source>
        <dbReference type="EMBL" id="CAF0765916.1"/>
    </source>
</evidence>
<dbReference type="Proteomes" id="UP000663829">
    <property type="component" value="Unassembled WGS sequence"/>
</dbReference>
<dbReference type="Proteomes" id="UP000682733">
    <property type="component" value="Unassembled WGS sequence"/>
</dbReference>
<comment type="caution">
    <text evidence="2">The sequence shown here is derived from an EMBL/GenBank/DDBJ whole genome shotgun (WGS) entry which is preliminary data.</text>
</comment>
<protein>
    <recommendedName>
        <fullName evidence="6">Retrotransposon gag domain-containing protein</fullName>
    </recommendedName>
</protein>
<dbReference type="AlphaFoldDB" id="A0A814F4A8"/>